<evidence type="ECO:0000313" key="2">
    <source>
        <dbReference type="EMBL" id="PVU95388.1"/>
    </source>
</evidence>
<proteinExistence type="predicted"/>
<dbReference type="InterPro" id="IPR039540">
    <property type="entry name" value="UBL3-like_ubiquitin_dom"/>
</dbReference>
<dbReference type="InterPro" id="IPR000626">
    <property type="entry name" value="Ubiquitin-like_dom"/>
</dbReference>
<dbReference type="PANTHER" id="PTHR13169:SF0">
    <property type="entry name" value="UBIQUITIN-LIKE PROTEIN 3"/>
    <property type="match status" value="1"/>
</dbReference>
<dbReference type="PANTHER" id="PTHR13169">
    <property type="entry name" value="UBIQUITIN-LIKE PROTEIN 3 HCG-1 PROTEIN"/>
    <property type="match status" value="1"/>
</dbReference>
<evidence type="ECO:0000313" key="3">
    <source>
        <dbReference type="Proteomes" id="UP000245383"/>
    </source>
</evidence>
<feature type="domain" description="Ubiquitin-like" evidence="1">
    <location>
        <begin position="25"/>
        <end position="101"/>
    </location>
</feature>
<dbReference type="OrthoDB" id="1043111at2759"/>
<keyword evidence="3" id="KW-1185">Reference proteome</keyword>
<dbReference type="Pfam" id="PF13881">
    <property type="entry name" value="Rad60-SLD_2"/>
    <property type="match status" value="1"/>
</dbReference>
<dbReference type="Gene3D" id="3.10.20.90">
    <property type="entry name" value="Phosphatidylinositol 3-kinase Catalytic Subunit, Chain A, domain 1"/>
    <property type="match status" value="1"/>
</dbReference>
<gene>
    <name evidence="2" type="ORF">BB561_001841</name>
</gene>
<dbReference type="SMART" id="SM00213">
    <property type="entry name" value="UBQ"/>
    <property type="match status" value="1"/>
</dbReference>
<accession>A0A2T9YSR6</accession>
<sequence>MTTKSKNSSQELSDVDESGSPITSIAINFLAINGERHVLTFSPDSKVSDLKASIFEDWSKGFPDRPAKQSQIRLIYLGKVLDNISSLASCNMNKKSVTVLLNVKLESINKQANPGLP</sequence>
<dbReference type="InterPro" id="IPR029071">
    <property type="entry name" value="Ubiquitin-like_domsf"/>
</dbReference>
<evidence type="ECO:0000259" key="1">
    <source>
        <dbReference type="PROSITE" id="PS50053"/>
    </source>
</evidence>
<comment type="caution">
    <text evidence="2">The sequence shown here is derived from an EMBL/GenBank/DDBJ whole genome shotgun (WGS) entry which is preliminary data.</text>
</comment>
<dbReference type="InterPro" id="IPR040015">
    <property type="entry name" value="UBL3-like"/>
</dbReference>
<dbReference type="STRING" id="133385.A0A2T9YSR6"/>
<dbReference type="PROSITE" id="PS50053">
    <property type="entry name" value="UBIQUITIN_2"/>
    <property type="match status" value="1"/>
</dbReference>
<dbReference type="EMBL" id="MBFR01000058">
    <property type="protein sequence ID" value="PVU95388.1"/>
    <property type="molecule type" value="Genomic_DNA"/>
</dbReference>
<dbReference type="Proteomes" id="UP000245383">
    <property type="component" value="Unassembled WGS sequence"/>
</dbReference>
<protein>
    <recommendedName>
        <fullName evidence="1">Ubiquitin-like domain-containing protein</fullName>
    </recommendedName>
</protein>
<dbReference type="SUPFAM" id="SSF54236">
    <property type="entry name" value="Ubiquitin-like"/>
    <property type="match status" value="1"/>
</dbReference>
<organism evidence="2 3">
    <name type="scientific">Smittium simulii</name>
    <dbReference type="NCBI Taxonomy" id="133385"/>
    <lineage>
        <taxon>Eukaryota</taxon>
        <taxon>Fungi</taxon>
        <taxon>Fungi incertae sedis</taxon>
        <taxon>Zoopagomycota</taxon>
        <taxon>Kickxellomycotina</taxon>
        <taxon>Harpellomycetes</taxon>
        <taxon>Harpellales</taxon>
        <taxon>Legeriomycetaceae</taxon>
        <taxon>Smittium</taxon>
    </lineage>
</organism>
<name>A0A2T9YSR6_9FUNG</name>
<dbReference type="AlphaFoldDB" id="A0A2T9YSR6"/>
<reference evidence="2 3" key="1">
    <citation type="journal article" date="2018" name="MBio">
        <title>Comparative Genomics Reveals the Core Gene Toolbox for the Fungus-Insect Symbiosis.</title>
        <authorList>
            <person name="Wang Y."/>
            <person name="Stata M."/>
            <person name="Wang W."/>
            <person name="Stajich J.E."/>
            <person name="White M.M."/>
            <person name="Moncalvo J.M."/>
        </authorList>
    </citation>
    <scope>NUCLEOTIDE SEQUENCE [LARGE SCALE GENOMIC DNA]</scope>
    <source>
        <strain evidence="2 3">SWE-8-4</strain>
    </source>
</reference>